<accession>A0ABY6MYI2</accession>
<dbReference type="RefSeq" id="WP_265046352.1">
    <property type="nucleotide sequence ID" value="NZ_CP100390.1"/>
</dbReference>
<evidence type="ECO:0000313" key="3">
    <source>
        <dbReference type="EMBL" id="UZE94860.1"/>
    </source>
</evidence>
<feature type="domain" description="AB hydrolase-1" evidence="2">
    <location>
        <begin position="55"/>
        <end position="293"/>
    </location>
</feature>
<reference evidence="3" key="1">
    <citation type="submission" date="2022-06" db="EMBL/GenBank/DDBJ databases">
        <title>Alkalimarinus sp. nov., isolated from gut of a Alitta virens.</title>
        <authorList>
            <person name="Yang A.I."/>
            <person name="Shin N.-R."/>
        </authorList>
    </citation>
    <scope>NUCLEOTIDE SEQUENCE</scope>
    <source>
        <strain evidence="3">A2M4</strain>
    </source>
</reference>
<dbReference type="PANTHER" id="PTHR10794">
    <property type="entry name" value="ABHYDROLASE DOMAIN-CONTAINING PROTEIN"/>
    <property type="match status" value="1"/>
</dbReference>
<organism evidence="3 4">
    <name type="scientific">Alkalimarinus alittae</name>
    <dbReference type="NCBI Taxonomy" id="2961619"/>
    <lineage>
        <taxon>Bacteria</taxon>
        <taxon>Pseudomonadati</taxon>
        <taxon>Pseudomonadota</taxon>
        <taxon>Gammaproteobacteria</taxon>
        <taxon>Alteromonadales</taxon>
        <taxon>Alteromonadaceae</taxon>
        <taxon>Alkalimarinus</taxon>
    </lineage>
</organism>
<sequence>MEYRAPYFFKNGHIQSIYPSLFRKLNDQFMVRERIDIEDGDFLDLDWCRNGARRLVIISHGLEGHSRRPYIVGMARALVDNGWDALAWNFRSCGGSMNRHLRFYHSGATEDLHRVVDYAVQSGEYDEIALVGFSMGGNLSLVYLGEQSVLANPMVKKAVVYSVPCDLSASAEQLAQPQNRIYMKRFLRDLKAKMQIKEQMFPEHLDLTGYDNIKNFRQFDDRYTAPIHGFKNAEHYWSHCSSRRYISGIKVPTLIVNAKDDPFLTRTCYPYDEVNLNPKVKLETPETGGHVGFVSFNKNNRYWSEQRAVTFLNGSLS</sequence>
<dbReference type="GO" id="GO:0016787">
    <property type="term" value="F:hydrolase activity"/>
    <property type="evidence" value="ECO:0007669"/>
    <property type="project" value="UniProtKB-KW"/>
</dbReference>
<protein>
    <submittedName>
        <fullName evidence="3">Alpha/beta fold hydrolase</fullName>
    </submittedName>
</protein>
<dbReference type="Pfam" id="PF00561">
    <property type="entry name" value="Abhydrolase_1"/>
    <property type="match status" value="1"/>
</dbReference>
<dbReference type="EMBL" id="CP100390">
    <property type="protein sequence ID" value="UZE94860.1"/>
    <property type="molecule type" value="Genomic_DNA"/>
</dbReference>
<dbReference type="Proteomes" id="UP001163739">
    <property type="component" value="Chromosome"/>
</dbReference>
<keyword evidence="4" id="KW-1185">Reference proteome</keyword>
<evidence type="ECO:0000259" key="2">
    <source>
        <dbReference type="Pfam" id="PF00561"/>
    </source>
</evidence>
<dbReference type="Gene3D" id="3.40.50.1820">
    <property type="entry name" value="alpha/beta hydrolase"/>
    <property type="match status" value="1"/>
</dbReference>
<proteinExistence type="inferred from homology"/>
<dbReference type="InterPro" id="IPR029058">
    <property type="entry name" value="AB_hydrolase_fold"/>
</dbReference>
<evidence type="ECO:0000313" key="4">
    <source>
        <dbReference type="Proteomes" id="UP001163739"/>
    </source>
</evidence>
<dbReference type="InterPro" id="IPR012020">
    <property type="entry name" value="ABHD4"/>
</dbReference>
<dbReference type="PIRSF" id="PIRSF005211">
    <property type="entry name" value="Ab_hydro_YheT"/>
    <property type="match status" value="1"/>
</dbReference>
<name>A0ABY6MYI2_9ALTE</name>
<keyword evidence="3" id="KW-0378">Hydrolase</keyword>
<dbReference type="SUPFAM" id="SSF53474">
    <property type="entry name" value="alpha/beta-Hydrolases"/>
    <property type="match status" value="1"/>
</dbReference>
<dbReference type="InterPro" id="IPR050960">
    <property type="entry name" value="AB_hydrolase_4_sf"/>
</dbReference>
<evidence type="ECO:0000256" key="1">
    <source>
        <dbReference type="ARBA" id="ARBA00010884"/>
    </source>
</evidence>
<dbReference type="InterPro" id="IPR000073">
    <property type="entry name" value="AB_hydrolase_1"/>
</dbReference>
<dbReference type="PANTHER" id="PTHR10794:SF94">
    <property type="entry name" value="ESTERASE YHET-RELATED"/>
    <property type="match status" value="1"/>
</dbReference>
<gene>
    <name evidence="3" type="ORF">NKI27_12305</name>
</gene>
<comment type="similarity">
    <text evidence="1">Belongs to the AB hydrolase superfamily. AB hydrolase 4 family.</text>
</comment>